<dbReference type="Proteomes" id="UP001558632">
    <property type="component" value="Unassembled WGS sequence"/>
</dbReference>
<proteinExistence type="predicted"/>
<dbReference type="EMBL" id="JBEUSY010000461">
    <property type="protein sequence ID" value="KAL1231057.1"/>
    <property type="molecule type" value="Genomic_DNA"/>
</dbReference>
<evidence type="ECO:0000313" key="3">
    <source>
        <dbReference type="Proteomes" id="UP001558632"/>
    </source>
</evidence>
<evidence type="ECO:0000313" key="2">
    <source>
        <dbReference type="EMBL" id="KAL1231057.1"/>
    </source>
</evidence>
<organism evidence="2 3">
    <name type="scientific">Trichinella spiralis</name>
    <name type="common">Trichina worm</name>
    <dbReference type="NCBI Taxonomy" id="6334"/>
    <lineage>
        <taxon>Eukaryota</taxon>
        <taxon>Metazoa</taxon>
        <taxon>Ecdysozoa</taxon>
        <taxon>Nematoda</taxon>
        <taxon>Enoplea</taxon>
        <taxon>Dorylaimia</taxon>
        <taxon>Trichinellida</taxon>
        <taxon>Trichinellidae</taxon>
        <taxon>Trichinella</taxon>
    </lineage>
</organism>
<evidence type="ECO:0000256" key="1">
    <source>
        <dbReference type="SAM" id="SignalP"/>
    </source>
</evidence>
<accession>A0ABR3K9T4</accession>
<feature type="chain" id="PRO_5046067171" evidence="1">
    <location>
        <begin position="23"/>
        <end position="195"/>
    </location>
</feature>
<gene>
    <name evidence="2" type="ORF">TSPI_03765</name>
</gene>
<feature type="signal peptide" evidence="1">
    <location>
        <begin position="1"/>
        <end position="22"/>
    </location>
</feature>
<keyword evidence="1" id="KW-0732">Signal</keyword>
<reference evidence="2 3" key="1">
    <citation type="submission" date="2024-07" db="EMBL/GenBank/DDBJ databases">
        <title>Enhanced genomic and transcriptomic resources for Trichinella pseudospiralis and T. spiralis underpin the discovery of pronounced molecular differences between stages and species.</title>
        <authorList>
            <person name="Pasi K.K."/>
            <person name="La Rosa G."/>
            <person name="Gomez-Morales M.A."/>
            <person name="Tosini F."/>
            <person name="Sumanam S."/>
            <person name="Young N.D."/>
            <person name="Chang B.C."/>
            <person name="Robin G.B."/>
        </authorList>
    </citation>
    <scope>NUCLEOTIDE SEQUENCE [LARGE SCALE GENOMIC DNA]</scope>
    <source>
        <strain evidence="2">ISS534</strain>
    </source>
</reference>
<protein>
    <submittedName>
        <fullName evidence="2">Septin-5</fullName>
    </submittedName>
</protein>
<comment type="caution">
    <text evidence="2">The sequence shown here is derived from an EMBL/GenBank/DDBJ whole genome shotgun (WGS) entry which is preliminary data.</text>
</comment>
<keyword evidence="3" id="KW-1185">Reference proteome</keyword>
<name>A0ABR3K9T4_TRISP</name>
<sequence length="195" mass="22106">MSLTMHLLTILKLTWPLFKTAADDAEKSEPTTDLLNIDFEYLKTLKDDSGINMDFLDDIQKHCFSRAVKSNDAILEENEMLIVQLVQKQLLRLNQSPHMTLSMADGPGDDEAQTAQKFIKNLKNLILEVTPSALLGNDIRLVESMCSTNVAEEQNESQMSETSRLLNFCEKRCSSDHHQIENISSHLLQPFNVII</sequence>